<name>A0ABR6UMN6_9PSED</name>
<comment type="caution">
    <text evidence="2">The sequence shown here is derived from an EMBL/GenBank/DDBJ whole genome shotgun (WGS) entry which is preliminary data.</text>
</comment>
<accession>A0ABR6UMN6</accession>
<organism evidence="2 3">
    <name type="scientific">Pseudomonas tehranensis</name>
    <dbReference type="NCBI Taxonomy" id="2745502"/>
    <lineage>
        <taxon>Bacteria</taxon>
        <taxon>Pseudomonadati</taxon>
        <taxon>Pseudomonadota</taxon>
        <taxon>Gammaproteobacteria</taxon>
        <taxon>Pseudomonadales</taxon>
        <taxon>Pseudomonadaceae</taxon>
        <taxon>Pseudomonas</taxon>
    </lineage>
</organism>
<dbReference type="InterPro" id="IPR046673">
    <property type="entry name" value="ToxA_N"/>
</dbReference>
<evidence type="ECO:0000313" key="2">
    <source>
        <dbReference type="EMBL" id="MBC3345797.1"/>
    </source>
</evidence>
<dbReference type="EMBL" id="JABWQV010000009">
    <property type="protein sequence ID" value="MBC3345797.1"/>
    <property type="molecule type" value="Genomic_DNA"/>
</dbReference>
<dbReference type="RefSeq" id="WP_186654129.1">
    <property type="nucleotide sequence ID" value="NZ_JABWQV010000009.1"/>
</dbReference>
<dbReference type="Pfam" id="PF20178">
    <property type="entry name" value="ToxA_N"/>
    <property type="match status" value="1"/>
</dbReference>
<protein>
    <recommendedName>
        <fullName evidence="1">Dermonecrotic toxin N-terminal domain-containing protein</fullName>
    </recommendedName>
</protein>
<keyword evidence="3" id="KW-1185">Reference proteome</keyword>
<sequence>MQENNPIQTASAQLIEQLDASQQQMIRLNDAVPHGSKVAAQHLEDWFTRAFPTLAGSVSVEEILVCRLQDEVTPSSERTADGPVFKRTVTDTAPLETLFWRAVAGQLNAREFFLESGSIDLITGKDGLTQMPAALNSRDAKEEIKRLLHITPQSYEQLLTQALDDFWDKPAPFSQGRNVSDWLTDEFAAQLRAQADLHRLDGMLSLPMHKALTDLGLSAPDAASRAKLAERFRPGVYSLSITPEGWGFEVPMPYAVALTQHDNQDNSASAVLYRPGDPLETYADLSTLKRSLAKDDNAQDKVDTAPIAESFLTRLVTQLRAEQKTAMSNVLLGGPAQGEKLSNWVARMDAAANLRERLDLAGAMDEREWRLNQKKLDDWLHANPNVTGSERVAWWRAVQDLQKAVEDKSPPPDPVVLATHDALQDRIRTLLADFIKEKYAPADPDQISLSIRKQIVDPHAPTGESPFGSGVTLNKIKAIVDDRRSLTEWAMSNLTPDERNAAHVTVEGPLSFTQIVEVIERANVGGRLPAELQLAARRRQAEWMSVKAKQIRAQAWAAHISGDLRHDKDNTGLNLVLAALDTPESEGRRTVNGHEVVVRQIQWGDSVLKEMLAFGVKKLASRPSLTLYTPGAPDGKTFRDVDAGSDRELEAALVQTLTTTLEMTRWLISQLPLSEQADQLASLVPASETLTFNEKIKKITQPAFSWIKHRVQDDFASSVYSPVVKGNLLKTLHETQITHALKTADALTVTHAERDSTAAQQGRRKGVTLLTGAMAMFYAGRLGGVLGRTILPTMAGGVAVSAIKDEDGSFGQWAGDFISGLGEVLAEGGQDLIMARTARRRGTERPRLSSLPRIPDPALQPFLLKGFNGKGLVPEGRDRYRDAGGQGYLKLGNGYYKTAVQEGQQIIYAPDNRTHQRRMTWNYGHWHVEQPGRLRGGGIVESLFGRTPETPEQRTYNALVEAVLVNHHWPSREVLRTARKVINAMPEELAGRILRESMDDINVRDIDTYRSRLNYINKGLHGLAQHKVPHENLLYKYNVWQAVEFCTRDLESQGTTFTSAQKIKIFDMTLPLKRELFDSEGNFKMMMSSLPDNLTGALFITIIPEQGKKKAAMTRIQNDIHDVVAAAENRVWAELGSDFPGEGPEVEAAREKFKKTPENFAQYKSKKLEIFREEMKKRHKPGLLTEIRNNKIPYLIVNKGKSLRKTLLVTQDDITHFTKNLSNYDTFDIEVVTQVPSKKVPGKTPTLSTPSALPEASTTKEKFTVSASILAETQMSYNSFPEAARTKITEIMDDIRAGRATTKRINKFYWYDMAQLSPGSGRGAWRAAFERKGDTWTLQGFYDYHVNRPATVWEG</sequence>
<reference evidence="2 3" key="1">
    <citation type="journal article" date="2020" name="Microorganisms">
        <title>Reliable Identification of Environmental Pseudomonas Isolates Using the rpoD Gene.</title>
        <authorList>
            <consortium name="The Broad Institute Genome Sequencing Platform"/>
            <person name="Girard L."/>
            <person name="Lood C."/>
            <person name="Rokni-Zadeh H."/>
            <person name="van Noort V."/>
            <person name="Lavigne R."/>
            <person name="De Mot R."/>
        </authorList>
    </citation>
    <scope>NUCLEOTIDE SEQUENCE [LARGE SCALE GENOMIC DNA]</scope>
    <source>
        <strain evidence="2 3">SWRI196</strain>
    </source>
</reference>
<gene>
    <name evidence="2" type="ORF">HU811_04030</name>
</gene>
<feature type="domain" description="Dermonecrotic toxin N-terminal" evidence="1">
    <location>
        <begin position="427"/>
        <end position="656"/>
    </location>
</feature>
<dbReference type="Proteomes" id="UP000617171">
    <property type="component" value="Unassembled WGS sequence"/>
</dbReference>
<evidence type="ECO:0000259" key="1">
    <source>
        <dbReference type="Pfam" id="PF20178"/>
    </source>
</evidence>
<evidence type="ECO:0000313" key="3">
    <source>
        <dbReference type="Proteomes" id="UP000617171"/>
    </source>
</evidence>
<proteinExistence type="predicted"/>